<dbReference type="PANTHER" id="PTHR34153:SF2">
    <property type="entry name" value="SI:CH211-262H13.3-RELATED"/>
    <property type="match status" value="1"/>
</dbReference>
<organism evidence="4 5">
    <name type="scientific">Aromia moschata</name>
    <dbReference type="NCBI Taxonomy" id="1265417"/>
    <lineage>
        <taxon>Eukaryota</taxon>
        <taxon>Metazoa</taxon>
        <taxon>Ecdysozoa</taxon>
        <taxon>Arthropoda</taxon>
        <taxon>Hexapoda</taxon>
        <taxon>Insecta</taxon>
        <taxon>Pterygota</taxon>
        <taxon>Neoptera</taxon>
        <taxon>Endopterygota</taxon>
        <taxon>Coleoptera</taxon>
        <taxon>Polyphaga</taxon>
        <taxon>Cucujiformia</taxon>
        <taxon>Chrysomeloidea</taxon>
        <taxon>Cerambycidae</taxon>
        <taxon>Cerambycinae</taxon>
        <taxon>Callichromatini</taxon>
        <taxon>Aromia</taxon>
    </lineage>
</organism>
<keyword evidence="2" id="KW-0472">Membrane</keyword>
<feature type="domain" description="DUF4806" evidence="3">
    <location>
        <begin position="317"/>
        <end position="399"/>
    </location>
</feature>
<keyword evidence="2" id="KW-1133">Transmembrane helix</keyword>
<dbReference type="EMBL" id="JAPWTK010000018">
    <property type="protein sequence ID" value="KAJ8958315.1"/>
    <property type="molecule type" value="Genomic_DNA"/>
</dbReference>
<dbReference type="InterPro" id="IPR032071">
    <property type="entry name" value="DUF4806"/>
</dbReference>
<evidence type="ECO:0000256" key="1">
    <source>
        <dbReference type="SAM" id="MobiDB-lite"/>
    </source>
</evidence>
<sequence length="442" mass="50166">MGIGKLKGFLGPLYQFTYIFSFENTFKEICQKSPESICMLKDFLRIKMKNQIVRVLIAVYIYQITLVLTPTLMYYIMTSWDIVFFLRDNTSEYVPTSWAVDTKKDVYLWPKKLSETQIKKLRDNCSEPSLNIEYEEWDGICKATVFTLKHAQNLAEKAEYISNLSVDETDVEGLVIDDKDNNNTVDDEEDEVSGDNVESVGHKLKNKTGRNYNYSTNRVTTPSGFKGYSSSQRNLIYSFTKTPKSSKSLINGPTKTTTSDSTNEGLADNNISRDIKKITKALAGIKYDITDMKNNISHIKIKLDMLENKSKSFKSTSDFKLPLTTPQQLLELENKIENATDLEDLVNILSHVGGDTVKKNLHFIMKKLMNKELSLQYSAKGKKQKKYFSKLSVYKTVLEAVKVNFLDATDLEITCCIGVSLATAGDRNGGRQLRAETPNQDE</sequence>
<evidence type="ECO:0000313" key="5">
    <source>
        <dbReference type="Proteomes" id="UP001162162"/>
    </source>
</evidence>
<accession>A0AAV8Z337</accession>
<feature type="transmembrane region" description="Helical" evidence="2">
    <location>
        <begin position="55"/>
        <end position="77"/>
    </location>
</feature>
<evidence type="ECO:0000259" key="3">
    <source>
        <dbReference type="Pfam" id="PF16064"/>
    </source>
</evidence>
<gene>
    <name evidence="4" type="ORF">NQ318_017461</name>
</gene>
<feature type="region of interest" description="Disordered" evidence="1">
    <location>
        <begin position="177"/>
        <end position="198"/>
    </location>
</feature>
<proteinExistence type="predicted"/>
<keyword evidence="5" id="KW-1185">Reference proteome</keyword>
<comment type="caution">
    <text evidence="4">The sequence shown here is derived from an EMBL/GenBank/DDBJ whole genome shotgun (WGS) entry which is preliminary data.</text>
</comment>
<reference evidence="4" key="1">
    <citation type="journal article" date="2023" name="Insect Mol. Biol.">
        <title>Genome sequencing provides insights into the evolution of gene families encoding plant cell wall-degrading enzymes in longhorned beetles.</title>
        <authorList>
            <person name="Shin N.R."/>
            <person name="Okamura Y."/>
            <person name="Kirsch R."/>
            <person name="Pauchet Y."/>
        </authorList>
    </citation>
    <scope>NUCLEOTIDE SEQUENCE</scope>
    <source>
        <strain evidence="4">AMC_N1</strain>
    </source>
</reference>
<dbReference type="Pfam" id="PF16064">
    <property type="entry name" value="DUF4806"/>
    <property type="match status" value="1"/>
</dbReference>
<name>A0AAV8Z337_9CUCU</name>
<dbReference type="PANTHER" id="PTHR34153">
    <property type="entry name" value="SI:CH211-262H13.3-RELATED-RELATED"/>
    <property type="match status" value="1"/>
</dbReference>
<evidence type="ECO:0000313" key="4">
    <source>
        <dbReference type="EMBL" id="KAJ8958315.1"/>
    </source>
</evidence>
<keyword evidence="2" id="KW-0812">Transmembrane</keyword>
<dbReference type="AlphaFoldDB" id="A0AAV8Z337"/>
<dbReference type="Proteomes" id="UP001162162">
    <property type="component" value="Unassembled WGS sequence"/>
</dbReference>
<protein>
    <recommendedName>
        <fullName evidence="3">DUF4806 domain-containing protein</fullName>
    </recommendedName>
</protein>
<evidence type="ECO:0000256" key="2">
    <source>
        <dbReference type="SAM" id="Phobius"/>
    </source>
</evidence>